<evidence type="ECO:0000313" key="3">
    <source>
        <dbReference type="EMBL" id="ANB11290.1"/>
    </source>
</evidence>
<organism evidence="3 4">
    <name type="scientific">Sugiyamaella lignohabitans</name>
    <dbReference type="NCBI Taxonomy" id="796027"/>
    <lineage>
        <taxon>Eukaryota</taxon>
        <taxon>Fungi</taxon>
        <taxon>Dikarya</taxon>
        <taxon>Ascomycota</taxon>
        <taxon>Saccharomycotina</taxon>
        <taxon>Dipodascomycetes</taxon>
        <taxon>Dipodascales</taxon>
        <taxon>Trichomonascaceae</taxon>
        <taxon>Sugiyamaella</taxon>
    </lineage>
</organism>
<dbReference type="RefSeq" id="XP_018733767.1">
    <property type="nucleotide sequence ID" value="XM_018881148.1"/>
</dbReference>
<reference evidence="3 4" key="1">
    <citation type="submission" date="2016-02" db="EMBL/GenBank/DDBJ databases">
        <title>Complete genome sequence and transcriptome regulation of the pentose utilising yeast Sugiyamaella lignohabitans.</title>
        <authorList>
            <person name="Bellasio M."/>
            <person name="Peymann A."/>
            <person name="Valli M."/>
            <person name="Sipitzky M."/>
            <person name="Graf A."/>
            <person name="Sauer M."/>
            <person name="Marx H."/>
            <person name="Mattanovich D."/>
        </authorList>
    </citation>
    <scope>NUCLEOTIDE SEQUENCE [LARGE SCALE GENOMIC DNA]</scope>
    <source>
        <strain evidence="3 4">CBS 10342</strain>
    </source>
</reference>
<evidence type="ECO:0000256" key="1">
    <source>
        <dbReference type="ARBA" id="ARBA00011047"/>
    </source>
</evidence>
<dbReference type="Proteomes" id="UP000189580">
    <property type="component" value="Chromosome c"/>
</dbReference>
<dbReference type="KEGG" id="slb:AWJ20_4094"/>
<dbReference type="PANTHER" id="PTHR15323:SF6">
    <property type="entry name" value="CELL DIVISION CYCLE PROTEIN 123 HOMOLOG"/>
    <property type="match status" value="1"/>
</dbReference>
<evidence type="ECO:0000313" key="4">
    <source>
        <dbReference type="Proteomes" id="UP000189580"/>
    </source>
</evidence>
<dbReference type="GeneID" id="30036188"/>
<feature type="compositionally biased region" description="Acidic residues" evidence="2">
    <location>
        <begin position="113"/>
        <end position="139"/>
    </location>
</feature>
<dbReference type="EMBL" id="CP014500">
    <property type="protein sequence ID" value="ANB11290.1"/>
    <property type="molecule type" value="Genomic_DNA"/>
</dbReference>
<dbReference type="GO" id="GO:0005737">
    <property type="term" value="C:cytoplasm"/>
    <property type="evidence" value="ECO:0007669"/>
    <property type="project" value="TreeGrafter"/>
</dbReference>
<dbReference type="InterPro" id="IPR009772">
    <property type="entry name" value="CDC123"/>
</dbReference>
<feature type="region of interest" description="Disordered" evidence="2">
    <location>
        <begin position="87"/>
        <end position="139"/>
    </location>
</feature>
<gene>
    <name evidence="3" type="primary">CDC123</name>
    <name evidence="3" type="ORF">AWJ20_4094</name>
</gene>
<dbReference type="OrthoDB" id="360540at2759"/>
<dbReference type="GO" id="GO:0005524">
    <property type="term" value="F:ATP binding"/>
    <property type="evidence" value="ECO:0007669"/>
    <property type="project" value="EnsemblFungi"/>
</dbReference>
<evidence type="ECO:0000256" key="2">
    <source>
        <dbReference type="SAM" id="MobiDB-lite"/>
    </source>
</evidence>
<name>A0A167C6R5_9ASCO</name>
<dbReference type="Pfam" id="PF07065">
    <property type="entry name" value="D123"/>
    <property type="match status" value="1"/>
</dbReference>
<dbReference type="PANTHER" id="PTHR15323">
    <property type="entry name" value="D123 PROTEIN"/>
    <property type="match status" value="1"/>
</dbReference>
<dbReference type="AlphaFoldDB" id="A0A167C6R5"/>
<dbReference type="GO" id="GO:1905143">
    <property type="term" value="P:eukaryotic translation initiation factor 2 complex assembly"/>
    <property type="evidence" value="ECO:0007669"/>
    <property type="project" value="EnsemblFungi"/>
</dbReference>
<sequence>MPSSTRTSVVDLTELDMGPRPSIKNVDNCAFSSWYPQYKKLCPKARLVKPLPKEFVEYLLADGIVLAKGDAGLVWEDTDGEVHGARIEEVDASVPLPENTSATTGNEAKEKEEVEEEEAEKEEEQENDGNEASEDEAEDPTIHFQELHNDIASLIKELGGSICPKLNWSAPKDALWISTTNNMKCINPSDIYMLLKASSYITHDLTEAYEGCVDFDESAPPKPEFELVLRKWFEINPALEFRCFVKDRNIVGITQRDMNYYEFLGPLKDKLEDEIHAFFEENLEFTFPDDSFVFDVYVPEPYDRVWLIDINPWASKTDTLLYSWEQLMGYDPLQTGFEPELRLVDKLDSSRGFGTVEHTESYVPKDFVDGGLNASSMSDMVDRLRQMMASQHDDSSDDE</sequence>
<comment type="similarity">
    <text evidence="1">Belongs to the CDC123 family.</text>
</comment>
<proteinExistence type="inferred from homology"/>
<keyword evidence="4" id="KW-1185">Reference proteome</keyword>
<dbReference type="GO" id="GO:0044183">
    <property type="term" value="F:protein folding chaperone"/>
    <property type="evidence" value="ECO:0007669"/>
    <property type="project" value="EnsemblFungi"/>
</dbReference>
<protein>
    <submittedName>
        <fullName evidence="3">Cdc123p</fullName>
    </submittedName>
</protein>
<accession>A0A167C6R5</accession>
<dbReference type="GO" id="GO:0000287">
    <property type="term" value="F:magnesium ion binding"/>
    <property type="evidence" value="ECO:0007669"/>
    <property type="project" value="EnsemblFungi"/>
</dbReference>